<reference evidence="2" key="1">
    <citation type="journal article" date="2019" name="bioRxiv">
        <title>The Genome of the Zebra Mussel, Dreissena polymorpha: A Resource for Invasive Species Research.</title>
        <authorList>
            <person name="McCartney M.A."/>
            <person name="Auch B."/>
            <person name="Kono T."/>
            <person name="Mallez S."/>
            <person name="Zhang Y."/>
            <person name="Obille A."/>
            <person name="Becker A."/>
            <person name="Abrahante J.E."/>
            <person name="Garbe J."/>
            <person name="Badalamenti J.P."/>
            <person name="Herman A."/>
            <person name="Mangelson H."/>
            <person name="Liachko I."/>
            <person name="Sullivan S."/>
            <person name="Sone E.D."/>
            <person name="Koren S."/>
            <person name="Silverstein K.A.T."/>
            <person name="Beckman K.B."/>
            <person name="Gohl D.M."/>
        </authorList>
    </citation>
    <scope>NUCLEOTIDE SEQUENCE</scope>
    <source>
        <strain evidence="2">Duluth1</strain>
        <tissue evidence="2">Whole animal</tissue>
    </source>
</reference>
<gene>
    <name evidence="2" type="ORF">DPMN_154610</name>
</gene>
<evidence type="ECO:0000313" key="3">
    <source>
        <dbReference type="Proteomes" id="UP000828390"/>
    </source>
</evidence>
<feature type="region of interest" description="Disordered" evidence="1">
    <location>
        <begin position="225"/>
        <end position="247"/>
    </location>
</feature>
<keyword evidence="3" id="KW-1185">Reference proteome</keyword>
<reference evidence="2" key="2">
    <citation type="submission" date="2020-11" db="EMBL/GenBank/DDBJ databases">
        <authorList>
            <person name="McCartney M.A."/>
            <person name="Auch B."/>
            <person name="Kono T."/>
            <person name="Mallez S."/>
            <person name="Becker A."/>
            <person name="Gohl D.M."/>
            <person name="Silverstein K.A.T."/>
            <person name="Koren S."/>
            <person name="Bechman K.B."/>
            <person name="Herman A."/>
            <person name="Abrahante J.E."/>
            <person name="Garbe J."/>
        </authorList>
    </citation>
    <scope>NUCLEOTIDE SEQUENCE</scope>
    <source>
        <strain evidence="2">Duluth1</strain>
        <tissue evidence="2">Whole animal</tissue>
    </source>
</reference>
<evidence type="ECO:0000256" key="1">
    <source>
        <dbReference type="SAM" id="MobiDB-lite"/>
    </source>
</evidence>
<name>A0A9D4FMC3_DREPO</name>
<proteinExistence type="predicted"/>
<organism evidence="2 3">
    <name type="scientific">Dreissena polymorpha</name>
    <name type="common">Zebra mussel</name>
    <name type="synonym">Mytilus polymorpha</name>
    <dbReference type="NCBI Taxonomy" id="45954"/>
    <lineage>
        <taxon>Eukaryota</taxon>
        <taxon>Metazoa</taxon>
        <taxon>Spiralia</taxon>
        <taxon>Lophotrochozoa</taxon>
        <taxon>Mollusca</taxon>
        <taxon>Bivalvia</taxon>
        <taxon>Autobranchia</taxon>
        <taxon>Heteroconchia</taxon>
        <taxon>Euheterodonta</taxon>
        <taxon>Imparidentia</taxon>
        <taxon>Neoheterodontei</taxon>
        <taxon>Myida</taxon>
        <taxon>Dreissenoidea</taxon>
        <taxon>Dreissenidae</taxon>
        <taxon>Dreissena</taxon>
    </lineage>
</organism>
<dbReference type="AlphaFoldDB" id="A0A9D4FMC3"/>
<protein>
    <submittedName>
        <fullName evidence="2">Uncharacterized protein</fullName>
    </submittedName>
</protein>
<feature type="compositionally biased region" description="Low complexity" evidence="1">
    <location>
        <begin position="228"/>
        <end position="243"/>
    </location>
</feature>
<dbReference type="EMBL" id="JAIWYP010000007">
    <property type="protein sequence ID" value="KAH3800967.1"/>
    <property type="molecule type" value="Genomic_DNA"/>
</dbReference>
<evidence type="ECO:0000313" key="2">
    <source>
        <dbReference type="EMBL" id="KAH3800967.1"/>
    </source>
</evidence>
<sequence length="294" mass="34012">MNKLFASIRSNIIGTNIVTKIHEDWKINVTSRVFTMKNAPPSGSNDFQSIVTIFELIQDIIETYILAKFYEDWNINFAHLRGFHDDWEKNVTSRVKTAPPTCGHVFQRIGTTFELNQNIIKTNFLTKLHDDWALNVTSTVFTRFFFFYIFRTRPRFHWTQLLTKFHEDGLRSVASRVLTSKCLRTDGRTYDRQRQVKKAHLSNQVCALRERYRMDEFVGSLSTRGAISLSPPQTPSTGSSQETDSTMPSCNIEVNVKLFKSLMGEAIVVEIQYSFNKYSNDDDDDDDDVNDDDD</sequence>
<dbReference type="Proteomes" id="UP000828390">
    <property type="component" value="Unassembled WGS sequence"/>
</dbReference>
<accession>A0A9D4FMC3</accession>
<comment type="caution">
    <text evidence="2">The sequence shown here is derived from an EMBL/GenBank/DDBJ whole genome shotgun (WGS) entry which is preliminary data.</text>
</comment>